<dbReference type="Proteomes" id="UP001152622">
    <property type="component" value="Chromosome 15"/>
</dbReference>
<name>A0A9Q1ELG6_SYNKA</name>
<comment type="caution">
    <text evidence="1">The sequence shown here is derived from an EMBL/GenBank/DDBJ whole genome shotgun (WGS) entry which is preliminary data.</text>
</comment>
<protein>
    <submittedName>
        <fullName evidence="1">Uncharacterized protein</fullName>
    </submittedName>
</protein>
<evidence type="ECO:0000313" key="1">
    <source>
        <dbReference type="EMBL" id="KAJ8340971.1"/>
    </source>
</evidence>
<accession>A0A9Q1ELG6</accession>
<evidence type="ECO:0000313" key="2">
    <source>
        <dbReference type="Proteomes" id="UP001152622"/>
    </source>
</evidence>
<gene>
    <name evidence="1" type="ORF">SKAU_G00332620</name>
</gene>
<organism evidence="1 2">
    <name type="scientific">Synaphobranchus kaupii</name>
    <name type="common">Kaup's arrowtooth eel</name>
    <dbReference type="NCBI Taxonomy" id="118154"/>
    <lineage>
        <taxon>Eukaryota</taxon>
        <taxon>Metazoa</taxon>
        <taxon>Chordata</taxon>
        <taxon>Craniata</taxon>
        <taxon>Vertebrata</taxon>
        <taxon>Euteleostomi</taxon>
        <taxon>Actinopterygii</taxon>
        <taxon>Neopterygii</taxon>
        <taxon>Teleostei</taxon>
        <taxon>Anguilliformes</taxon>
        <taxon>Synaphobranchidae</taxon>
        <taxon>Synaphobranchus</taxon>
    </lineage>
</organism>
<proteinExistence type="predicted"/>
<dbReference type="EMBL" id="JAINUF010000015">
    <property type="protein sequence ID" value="KAJ8340971.1"/>
    <property type="molecule type" value="Genomic_DNA"/>
</dbReference>
<sequence>MHGFTGGLVDAKRIASGFKDVEYQINGIQSARNPAVSPFHFNLALSQSSPTCKAAQLSCTGELRFLDRWQQV</sequence>
<keyword evidence="2" id="KW-1185">Reference proteome</keyword>
<reference evidence="1" key="1">
    <citation type="journal article" date="2023" name="Science">
        <title>Genome structures resolve the early diversification of teleost fishes.</title>
        <authorList>
            <person name="Parey E."/>
            <person name="Louis A."/>
            <person name="Montfort J."/>
            <person name="Bouchez O."/>
            <person name="Roques C."/>
            <person name="Iampietro C."/>
            <person name="Lluch J."/>
            <person name="Castinel A."/>
            <person name="Donnadieu C."/>
            <person name="Desvignes T."/>
            <person name="Floi Bucao C."/>
            <person name="Jouanno E."/>
            <person name="Wen M."/>
            <person name="Mejri S."/>
            <person name="Dirks R."/>
            <person name="Jansen H."/>
            <person name="Henkel C."/>
            <person name="Chen W.J."/>
            <person name="Zahm M."/>
            <person name="Cabau C."/>
            <person name="Klopp C."/>
            <person name="Thompson A.W."/>
            <person name="Robinson-Rechavi M."/>
            <person name="Braasch I."/>
            <person name="Lecointre G."/>
            <person name="Bobe J."/>
            <person name="Postlethwait J.H."/>
            <person name="Berthelot C."/>
            <person name="Roest Crollius H."/>
            <person name="Guiguen Y."/>
        </authorList>
    </citation>
    <scope>NUCLEOTIDE SEQUENCE</scope>
    <source>
        <strain evidence="1">WJC10195</strain>
    </source>
</reference>
<dbReference type="AlphaFoldDB" id="A0A9Q1ELG6"/>